<proteinExistence type="predicted"/>
<dbReference type="PANTHER" id="PTHR33371">
    <property type="entry name" value="INTERMEMBRANE PHOSPHOLIPID TRANSPORT SYSTEM BINDING PROTEIN MLAD-RELATED"/>
    <property type="match status" value="1"/>
</dbReference>
<organism evidence="3 4">
    <name type="scientific">Paraconexibacter algicola</name>
    <dbReference type="NCBI Taxonomy" id="2133960"/>
    <lineage>
        <taxon>Bacteria</taxon>
        <taxon>Bacillati</taxon>
        <taxon>Actinomycetota</taxon>
        <taxon>Thermoleophilia</taxon>
        <taxon>Solirubrobacterales</taxon>
        <taxon>Paraconexibacteraceae</taxon>
        <taxon>Paraconexibacter</taxon>
    </lineage>
</organism>
<feature type="region of interest" description="Disordered" evidence="1">
    <location>
        <begin position="410"/>
        <end position="443"/>
    </location>
</feature>
<evidence type="ECO:0000313" key="4">
    <source>
        <dbReference type="Proteomes" id="UP000240739"/>
    </source>
</evidence>
<dbReference type="OrthoDB" id="5241082at2"/>
<evidence type="ECO:0000256" key="1">
    <source>
        <dbReference type="SAM" id="MobiDB-lite"/>
    </source>
</evidence>
<dbReference type="InterPro" id="IPR052336">
    <property type="entry name" value="MlaD_Phospholipid_Transporter"/>
</dbReference>
<dbReference type="Proteomes" id="UP000240739">
    <property type="component" value="Unassembled WGS sequence"/>
</dbReference>
<dbReference type="AlphaFoldDB" id="A0A2T4UFS4"/>
<gene>
    <name evidence="3" type="ORF">C7Y72_16620</name>
</gene>
<dbReference type="RefSeq" id="WP_107570291.1">
    <property type="nucleotide sequence ID" value="NZ_PYYB01000002.1"/>
</dbReference>
<sequence length="443" mass="47796">MTAARAGIVGLLVITLAVVAVVLTRGDDVTSYTLRFENAGQLVKDDDVQIGGRRVGSIREITLTGDNQAEVRIELQNAYAPLHVGSTAVIRATSLSGIANRYIAISPGANSNPEIPEGTTLSAESSTTIVDLDQLFNTLDPKARRSLQEVIRGSSVQYNGKGRQANEGAKYFNPAISTTARLVNELTRDQKVFTDFLVSSSKVVTALAERRPQLASLIANTNQTAAAIGDERVALDTSLGVLPDTLRRANTTFVNLRSTITDLDTLVAESKPATKELARFLRELRPLVADARPTIKDLRTLIRKPGTGNDLIELVRKAPRLERVAKPALANGIEAFRKTTPVLQFIRPYTADLAGWIRDFGQGASNYDANGHYARISPIANLYSLTDNVLNPLQSAAPLDGFQNGVVRRCPGSASQTRPDGSNNWRDTDGKLDCDPSLTLPGP</sequence>
<feature type="compositionally biased region" description="Polar residues" evidence="1">
    <location>
        <begin position="413"/>
        <end position="425"/>
    </location>
</feature>
<evidence type="ECO:0000313" key="3">
    <source>
        <dbReference type="EMBL" id="PTL56572.1"/>
    </source>
</evidence>
<dbReference type="InterPro" id="IPR003399">
    <property type="entry name" value="Mce/MlaD"/>
</dbReference>
<feature type="domain" description="Mce/MlaD" evidence="2">
    <location>
        <begin position="31"/>
        <end position="108"/>
    </location>
</feature>
<dbReference type="Pfam" id="PF02470">
    <property type="entry name" value="MlaD"/>
    <property type="match status" value="1"/>
</dbReference>
<dbReference type="EMBL" id="PYYB01000002">
    <property type="protein sequence ID" value="PTL56572.1"/>
    <property type="molecule type" value="Genomic_DNA"/>
</dbReference>
<comment type="caution">
    <text evidence="3">The sequence shown here is derived from an EMBL/GenBank/DDBJ whole genome shotgun (WGS) entry which is preliminary data.</text>
</comment>
<dbReference type="PANTHER" id="PTHR33371:SF4">
    <property type="entry name" value="INTERMEMBRANE PHOSPHOLIPID TRANSPORT SYSTEM BINDING PROTEIN MLAD"/>
    <property type="match status" value="1"/>
</dbReference>
<evidence type="ECO:0000259" key="2">
    <source>
        <dbReference type="Pfam" id="PF02470"/>
    </source>
</evidence>
<accession>A0A2T4UFS4</accession>
<protein>
    <recommendedName>
        <fullName evidence="2">Mce/MlaD domain-containing protein</fullName>
    </recommendedName>
</protein>
<reference evidence="3 4" key="1">
    <citation type="submission" date="2018-03" db="EMBL/GenBank/DDBJ databases">
        <title>Aquarubrobacter algicola gen. nov., sp. nov., a novel actinobacterium isolated from shallow eutrophic lake during the end of cyanobacterial harmful algal blooms.</title>
        <authorList>
            <person name="Chun S.J."/>
        </authorList>
    </citation>
    <scope>NUCLEOTIDE SEQUENCE [LARGE SCALE GENOMIC DNA]</scope>
    <source>
        <strain evidence="3 4">Seoho-28</strain>
    </source>
</reference>
<name>A0A2T4UFS4_9ACTN</name>
<keyword evidence="4" id="KW-1185">Reference proteome</keyword>